<reference evidence="3 4" key="1">
    <citation type="submission" date="2023-03" db="EMBL/GenBank/DDBJ databases">
        <title>Genome sequence of Lichtheimia ornata CBS 291.66.</title>
        <authorList>
            <person name="Mohabir J.T."/>
            <person name="Shea T.P."/>
            <person name="Kurbessoian T."/>
            <person name="Berby B."/>
            <person name="Fontaine J."/>
            <person name="Livny J."/>
            <person name="Gnirke A."/>
            <person name="Stajich J.E."/>
            <person name="Cuomo C.A."/>
        </authorList>
    </citation>
    <scope>NUCLEOTIDE SEQUENCE [LARGE SCALE GENOMIC DNA]</scope>
    <source>
        <strain evidence="3">CBS 291.66</strain>
    </source>
</reference>
<protein>
    <submittedName>
        <fullName evidence="3">Uncharacterized protein</fullName>
    </submittedName>
</protein>
<organism evidence="3 4">
    <name type="scientific">Lichtheimia ornata</name>
    <dbReference type="NCBI Taxonomy" id="688661"/>
    <lineage>
        <taxon>Eukaryota</taxon>
        <taxon>Fungi</taxon>
        <taxon>Fungi incertae sedis</taxon>
        <taxon>Mucoromycota</taxon>
        <taxon>Mucoromycotina</taxon>
        <taxon>Mucoromycetes</taxon>
        <taxon>Mucorales</taxon>
        <taxon>Lichtheimiaceae</taxon>
        <taxon>Lichtheimia</taxon>
    </lineage>
</organism>
<dbReference type="EMBL" id="JARTCD010000008">
    <property type="protein sequence ID" value="KAJ8661392.1"/>
    <property type="molecule type" value="Genomic_DNA"/>
</dbReference>
<feature type="compositionally biased region" description="Polar residues" evidence="2">
    <location>
        <begin position="1"/>
        <end position="12"/>
    </location>
</feature>
<proteinExistence type="predicted"/>
<keyword evidence="1" id="KW-0175">Coiled coil</keyword>
<accession>A0AAD7V9B5</accession>
<sequence>MMESSLRSSPPHSTLKRKDADSLQDDNTTATIKNPFIFSTYFPHRKRETLPDYGFSKASSLSYPTFLTPSFANEQKNETKPTSFSRRPSINQQFEDVLGSLDQIKNSISALETCILQLDDKSNTLSTRMEQLDQKNHALSTCMKELDLKYSDLGASIEQLNHKCDTLGTYMEELNRKCNALGTSMDQLNDKINAPSTCIQQVDNKTLTTDDTLMQELRKLRETNQSTGSIIAQETVRVIDKAMKDWIQKIYNRIDVRVSQYEILTRCMIQRRQPPCPQCSRIPNNEHDRLPYSYRLITRGSLIQPNTEL</sequence>
<feature type="region of interest" description="Disordered" evidence="2">
    <location>
        <begin position="1"/>
        <end position="27"/>
    </location>
</feature>
<dbReference type="Gene3D" id="1.20.5.170">
    <property type="match status" value="1"/>
</dbReference>
<feature type="coiled-coil region" evidence="1">
    <location>
        <begin position="115"/>
        <end position="191"/>
    </location>
</feature>
<dbReference type="Proteomes" id="UP001234581">
    <property type="component" value="Unassembled WGS sequence"/>
</dbReference>
<comment type="caution">
    <text evidence="3">The sequence shown here is derived from an EMBL/GenBank/DDBJ whole genome shotgun (WGS) entry which is preliminary data.</text>
</comment>
<evidence type="ECO:0000256" key="2">
    <source>
        <dbReference type="SAM" id="MobiDB-lite"/>
    </source>
</evidence>
<dbReference type="GeneID" id="83210074"/>
<evidence type="ECO:0000256" key="1">
    <source>
        <dbReference type="SAM" id="Coils"/>
    </source>
</evidence>
<name>A0AAD7V9B5_9FUNG</name>
<dbReference type="AlphaFoldDB" id="A0AAD7V9B5"/>
<evidence type="ECO:0000313" key="4">
    <source>
        <dbReference type="Proteomes" id="UP001234581"/>
    </source>
</evidence>
<gene>
    <name evidence="3" type="ORF">O0I10_002658</name>
</gene>
<evidence type="ECO:0000313" key="3">
    <source>
        <dbReference type="EMBL" id="KAJ8661392.1"/>
    </source>
</evidence>
<keyword evidence="4" id="KW-1185">Reference proteome</keyword>
<dbReference type="RefSeq" id="XP_058346305.1">
    <property type="nucleotide sequence ID" value="XM_058482738.1"/>
</dbReference>